<gene>
    <name evidence="2" type="ORF">ACFQY0_09630</name>
</gene>
<dbReference type="EMBL" id="JBHTBS010000004">
    <property type="protein sequence ID" value="MFC7337434.1"/>
    <property type="molecule type" value="Genomic_DNA"/>
</dbReference>
<evidence type="ECO:0000313" key="3">
    <source>
        <dbReference type="Proteomes" id="UP001596472"/>
    </source>
</evidence>
<comment type="caution">
    <text evidence="2">The sequence shown here is derived from an EMBL/GenBank/DDBJ whole genome shotgun (WGS) entry which is preliminary data.</text>
</comment>
<evidence type="ECO:0008006" key="4">
    <source>
        <dbReference type="Google" id="ProtNLM"/>
    </source>
</evidence>
<protein>
    <recommendedName>
        <fullName evidence="4">Tetratricopeptide repeat protein</fullName>
    </recommendedName>
</protein>
<feature type="transmembrane region" description="Helical" evidence="1">
    <location>
        <begin position="20"/>
        <end position="39"/>
    </location>
</feature>
<feature type="transmembrane region" description="Helical" evidence="1">
    <location>
        <begin position="88"/>
        <end position="109"/>
    </location>
</feature>
<accession>A0ABW2L6S0</accession>
<keyword evidence="1" id="KW-0472">Membrane</keyword>
<name>A0ABW2L6S0_9BACT</name>
<feature type="transmembrane region" description="Helical" evidence="1">
    <location>
        <begin position="193"/>
        <end position="215"/>
    </location>
</feature>
<keyword evidence="1" id="KW-1133">Transmembrane helix</keyword>
<sequence>MKIALPAKLPDWSLPKIAAFGLILAAGGMLLLGLLKPWMVVPLGVDDGKLVSRDVAATFWWKGFLLSGLSLAAGCKWLMKDREQGTWWCLRIVVLLLPLLFAYPQAVIIQDETTSGDLAWLQQQHDSMTWLGGDVFLAQGLRYQQTMPVVDLEDPPLRLAAFRPPTVAPWSLGVAELPDLVWWLGYNPAFTQFVAKGWVVSVLGVVMLLIGWLGWRRKDDEQGGRSRDFRVAGGALAIGLLIWMAAGLLPILGASYYLKKAKAAALDDRPDEGRLALEQACAFMPALRFDTGVIYQLGSFDMGCGDGDSMRARLKLAQSLQEDAYDLRAVVELEGLLDRETDDRSVGREVSRMLLRIAVDDANSGRIEDARRRFEMLCQREPTAIQARFYLQLLSLYGSEVEVNRRCREEIECLYKPFQRKEKKGVLSASWLILAQGEMAEGRVAEAAHAREKSRKL</sequence>
<dbReference type="Proteomes" id="UP001596472">
    <property type="component" value="Unassembled WGS sequence"/>
</dbReference>
<organism evidence="2 3">
    <name type="scientific">Haloferula chungangensis</name>
    <dbReference type="NCBI Taxonomy" id="1048331"/>
    <lineage>
        <taxon>Bacteria</taxon>
        <taxon>Pseudomonadati</taxon>
        <taxon>Verrucomicrobiota</taxon>
        <taxon>Verrucomicrobiia</taxon>
        <taxon>Verrucomicrobiales</taxon>
        <taxon>Verrucomicrobiaceae</taxon>
        <taxon>Haloferula</taxon>
    </lineage>
</organism>
<keyword evidence="3" id="KW-1185">Reference proteome</keyword>
<dbReference type="RefSeq" id="WP_379711699.1">
    <property type="nucleotide sequence ID" value="NZ_JBHTBS010000004.1"/>
</dbReference>
<proteinExistence type="predicted"/>
<evidence type="ECO:0000256" key="1">
    <source>
        <dbReference type="SAM" id="Phobius"/>
    </source>
</evidence>
<feature type="transmembrane region" description="Helical" evidence="1">
    <location>
        <begin position="236"/>
        <end position="258"/>
    </location>
</feature>
<evidence type="ECO:0000313" key="2">
    <source>
        <dbReference type="EMBL" id="MFC7337434.1"/>
    </source>
</evidence>
<keyword evidence="1" id="KW-0812">Transmembrane</keyword>
<feature type="transmembrane region" description="Helical" evidence="1">
    <location>
        <begin position="59"/>
        <end position="79"/>
    </location>
</feature>
<reference evidence="3" key="1">
    <citation type="journal article" date="2019" name="Int. J. Syst. Evol. Microbiol.">
        <title>The Global Catalogue of Microorganisms (GCM) 10K type strain sequencing project: providing services to taxonomists for standard genome sequencing and annotation.</title>
        <authorList>
            <consortium name="The Broad Institute Genomics Platform"/>
            <consortium name="The Broad Institute Genome Sequencing Center for Infectious Disease"/>
            <person name="Wu L."/>
            <person name="Ma J."/>
        </authorList>
    </citation>
    <scope>NUCLEOTIDE SEQUENCE [LARGE SCALE GENOMIC DNA]</scope>
    <source>
        <strain evidence="3">CGMCC 4.1467</strain>
    </source>
</reference>